<evidence type="ECO:0000256" key="3">
    <source>
        <dbReference type="ARBA" id="ARBA00022906"/>
    </source>
</evidence>
<dbReference type="PANTHER" id="PTHR11562">
    <property type="entry name" value="CATION EFFLUX PROTEIN/ ZINC TRANSPORTER"/>
    <property type="match status" value="1"/>
</dbReference>
<keyword evidence="5 6" id="KW-0472">Membrane</keyword>
<feature type="transmembrane region" description="Helical" evidence="6">
    <location>
        <begin position="60"/>
        <end position="81"/>
    </location>
</feature>
<sequence>MTTPAPTESCAPSRGCCGHQVRFDGASPAYRRVLVAVIALNLGGFFAVAAGGLMQGSAALAANAMDFLADSATYAISLWAIGKSVRVRSGAAVFKSASLLVMAVTILGYAVWRAVTGQPPEGAVITGLGLVGFAANLVAALLLVRFREGDANVRSVWLCTRNDLIHSLGVAAAGGLVWLTGSRWPDLLAGLLLGGVFLQSAISILLQARAESRAATSAARTL</sequence>
<comment type="subcellular location">
    <subcellularLocation>
        <location evidence="1">Membrane</location>
        <topology evidence="1">Multi-pass membrane protein</topology>
    </subcellularLocation>
</comment>
<dbReference type="Proteomes" id="UP000527324">
    <property type="component" value="Unassembled WGS sequence"/>
</dbReference>
<evidence type="ECO:0000313" key="9">
    <source>
        <dbReference type="Proteomes" id="UP000527324"/>
    </source>
</evidence>
<evidence type="ECO:0000256" key="1">
    <source>
        <dbReference type="ARBA" id="ARBA00004141"/>
    </source>
</evidence>
<dbReference type="RefSeq" id="WP_054766322.1">
    <property type="nucleotide sequence ID" value="NZ_CAJFZW010000014.1"/>
</dbReference>
<dbReference type="InterPro" id="IPR050681">
    <property type="entry name" value="CDF/SLC30A"/>
</dbReference>
<proteinExistence type="predicted"/>
<feature type="transmembrane region" description="Helical" evidence="6">
    <location>
        <begin position="187"/>
        <end position="206"/>
    </location>
</feature>
<evidence type="ECO:0000256" key="5">
    <source>
        <dbReference type="ARBA" id="ARBA00023136"/>
    </source>
</evidence>
<protein>
    <submittedName>
        <fullName evidence="8">Co/Zn/Cd efflux system component</fullName>
    </submittedName>
</protein>
<feature type="transmembrane region" description="Helical" evidence="6">
    <location>
        <begin position="124"/>
        <end position="144"/>
    </location>
</feature>
<name>A0A7W9C3S4_9CAUL</name>
<dbReference type="InterPro" id="IPR027469">
    <property type="entry name" value="Cation_efflux_TMD_sf"/>
</dbReference>
<keyword evidence="2 6" id="KW-0812">Transmembrane</keyword>
<reference evidence="8 9" key="1">
    <citation type="submission" date="2020-08" db="EMBL/GenBank/DDBJ databases">
        <title>Genomic Encyclopedia of Type Strains, Phase IV (KMG-IV): sequencing the most valuable type-strain genomes for metagenomic binning, comparative biology and taxonomic classification.</title>
        <authorList>
            <person name="Goeker M."/>
        </authorList>
    </citation>
    <scope>NUCLEOTIDE SEQUENCE [LARGE SCALE GENOMIC DNA]</scope>
    <source>
        <strain evidence="8 9">DSM 4731</strain>
    </source>
</reference>
<feature type="transmembrane region" description="Helical" evidence="6">
    <location>
        <begin position="164"/>
        <end position="181"/>
    </location>
</feature>
<keyword evidence="3" id="KW-0862">Zinc</keyword>
<dbReference type="PANTHER" id="PTHR11562:SF17">
    <property type="entry name" value="RE54080P-RELATED"/>
    <property type="match status" value="1"/>
</dbReference>
<keyword evidence="3" id="KW-0813">Transport</keyword>
<dbReference type="GO" id="GO:0005886">
    <property type="term" value="C:plasma membrane"/>
    <property type="evidence" value="ECO:0007669"/>
    <property type="project" value="TreeGrafter"/>
</dbReference>
<dbReference type="GO" id="GO:0005385">
    <property type="term" value="F:zinc ion transmembrane transporter activity"/>
    <property type="evidence" value="ECO:0007669"/>
    <property type="project" value="TreeGrafter"/>
</dbReference>
<feature type="transmembrane region" description="Helical" evidence="6">
    <location>
        <begin position="93"/>
        <end position="112"/>
    </location>
</feature>
<keyword evidence="9" id="KW-1185">Reference proteome</keyword>
<dbReference type="SUPFAM" id="SSF161111">
    <property type="entry name" value="Cation efflux protein transmembrane domain-like"/>
    <property type="match status" value="1"/>
</dbReference>
<evidence type="ECO:0000256" key="6">
    <source>
        <dbReference type="SAM" id="Phobius"/>
    </source>
</evidence>
<evidence type="ECO:0000256" key="2">
    <source>
        <dbReference type="ARBA" id="ARBA00022692"/>
    </source>
</evidence>
<accession>A0A7W9C3S4</accession>
<dbReference type="EMBL" id="JACHOQ010000001">
    <property type="protein sequence ID" value="MBB5738571.1"/>
    <property type="molecule type" value="Genomic_DNA"/>
</dbReference>
<gene>
    <name evidence="8" type="ORF">GGQ93_000262</name>
</gene>
<dbReference type="AlphaFoldDB" id="A0A7W9C3S4"/>
<evidence type="ECO:0000259" key="7">
    <source>
        <dbReference type="Pfam" id="PF01545"/>
    </source>
</evidence>
<feature type="transmembrane region" description="Helical" evidence="6">
    <location>
        <begin position="33"/>
        <end position="54"/>
    </location>
</feature>
<dbReference type="Gene3D" id="1.20.1510.10">
    <property type="entry name" value="Cation efflux protein transmembrane domain"/>
    <property type="match status" value="1"/>
</dbReference>
<keyword evidence="3" id="KW-0406">Ion transport</keyword>
<dbReference type="Pfam" id="PF01545">
    <property type="entry name" value="Cation_efflux"/>
    <property type="match status" value="1"/>
</dbReference>
<feature type="domain" description="Cation efflux protein transmembrane" evidence="7">
    <location>
        <begin position="34"/>
        <end position="207"/>
    </location>
</feature>
<organism evidence="8 9">
    <name type="scientific">Brevundimonas aurantiaca</name>
    <dbReference type="NCBI Taxonomy" id="74316"/>
    <lineage>
        <taxon>Bacteria</taxon>
        <taxon>Pseudomonadati</taxon>
        <taxon>Pseudomonadota</taxon>
        <taxon>Alphaproteobacteria</taxon>
        <taxon>Caulobacterales</taxon>
        <taxon>Caulobacteraceae</taxon>
        <taxon>Brevundimonas</taxon>
    </lineage>
</organism>
<keyword evidence="3" id="KW-0864">Zinc transport</keyword>
<evidence type="ECO:0000256" key="4">
    <source>
        <dbReference type="ARBA" id="ARBA00022989"/>
    </source>
</evidence>
<dbReference type="InterPro" id="IPR058533">
    <property type="entry name" value="Cation_efflux_TM"/>
</dbReference>
<comment type="caution">
    <text evidence="8">The sequence shown here is derived from an EMBL/GenBank/DDBJ whole genome shotgun (WGS) entry which is preliminary data.</text>
</comment>
<keyword evidence="4 6" id="KW-1133">Transmembrane helix</keyword>
<evidence type="ECO:0000313" key="8">
    <source>
        <dbReference type="EMBL" id="MBB5738571.1"/>
    </source>
</evidence>